<evidence type="ECO:0000313" key="2">
    <source>
        <dbReference type="Proteomes" id="UP000187735"/>
    </source>
</evidence>
<accession>A0A1P8WC00</accession>
<dbReference type="KEGG" id="fmr:Fuma_01171"/>
<dbReference type="GO" id="GO:0016810">
    <property type="term" value="F:hydrolase activity, acting on carbon-nitrogen (but not peptide) bonds"/>
    <property type="evidence" value="ECO:0007669"/>
    <property type="project" value="InterPro"/>
</dbReference>
<dbReference type="EMBL" id="CP017641">
    <property type="protein sequence ID" value="APZ91582.1"/>
    <property type="molecule type" value="Genomic_DNA"/>
</dbReference>
<protein>
    <recommendedName>
        <fullName evidence="3">Amidohydrolase-related domain-containing protein</fullName>
    </recommendedName>
</protein>
<proteinExistence type="predicted"/>
<name>A0A1P8WC00_9PLAN</name>
<organism evidence="1 2">
    <name type="scientific">Fuerstiella marisgermanici</name>
    <dbReference type="NCBI Taxonomy" id="1891926"/>
    <lineage>
        <taxon>Bacteria</taxon>
        <taxon>Pseudomonadati</taxon>
        <taxon>Planctomycetota</taxon>
        <taxon>Planctomycetia</taxon>
        <taxon>Planctomycetales</taxon>
        <taxon>Planctomycetaceae</taxon>
        <taxon>Fuerstiella</taxon>
    </lineage>
</organism>
<dbReference type="STRING" id="1891926.Fuma_01171"/>
<reference evidence="1 2" key="1">
    <citation type="journal article" date="2016" name="Front. Microbiol.">
        <title>Fuerstia marisgermanicae gen. nov., sp. nov., an Unusual Member of the Phylum Planctomycetes from the German Wadden Sea.</title>
        <authorList>
            <person name="Kohn T."/>
            <person name="Heuer A."/>
            <person name="Jogler M."/>
            <person name="Vollmers J."/>
            <person name="Boedeker C."/>
            <person name="Bunk B."/>
            <person name="Rast P."/>
            <person name="Borchert D."/>
            <person name="Glockner I."/>
            <person name="Freese H.M."/>
            <person name="Klenk H.P."/>
            <person name="Overmann J."/>
            <person name="Kaster A.K."/>
            <person name="Rohde M."/>
            <person name="Wiegand S."/>
            <person name="Jogler C."/>
        </authorList>
    </citation>
    <scope>NUCLEOTIDE SEQUENCE [LARGE SCALE GENOMIC DNA]</scope>
    <source>
        <strain evidence="1 2">NH11</strain>
    </source>
</reference>
<sequence length="49" mass="5357">MLGVIEEGAYADILLIDGNPLEDIEVLTEPKKNLALIMKGGKVFKNTIE</sequence>
<dbReference type="InterPro" id="IPR011059">
    <property type="entry name" value="Metal-dep_hydrolase_composite"/>
</dbReference>
<keyword evidence="2" id="KW-1185">Reference proteome</keyword>
<dbReference type="Gene3D" id="2.30.40.10">
    <property type="entry name" value="Urease, subunit C, domain 1"/>
    <property type="match status" value="1"/>
</dbReference>
<dbReference type="SUPFAM" id="SSF51338">
    <property type="entry name" value="Composite domain of metallo-dependent hydrolases"/>
    <property type="match status" value="1"/>
</dbReference>
<evidence type="ECO:0000313" key="1">
    <source>
        <dbReference type="EMBL" id="APZ91582.1"/>
    </source>
</evidence>
<gene>
    <name evidence="1" type="ORF">Fuma_01171</name>
</gene>
<dbReference type="Proteomes" id="UP000187735">
    <property type="component" value="Chromosome"/>
</dbReference>
<dbReference type="AlphaFoldDB" id="A0A1P8WC00"/>
<evidence type="ECO:0008006" key="3">
    <source>
        <dbReference type="Google" id="ProtNLM"/>
    </source>
</evidence>